<evidence type="ECO:0000313" key="2">
    <source>
        <dbReference type="Proteomes" id="UP000242791"/>
    </source>
</evidence>
<name>A0A1J9R8X9_9EURO</name>
<organism evidence="1 2">
    <name type="scientific">Blastomyces percursus</name>
    <dbReference type="NCBI Taxonomy" id="1658174"/>
    <lineage>
        <taxon>Eukaryota</taxon>
        <taxon>Fungi</taxon>
        <taxon>Dikarya</taxon>
        <taxon>Ascomycota</taxon>
        <taxon>Pezizomycotina</taxon>
        <taxon>Eurotiomycetes</taxon>
        <taxon>Eurotiomycetidae</taxon>
        <taxon>Onygenales</taxon>
        <taxon>Ajellomycetaceae</taxon>
        <taxon>Blastomyces</taxon>
    </lineage>
</organism>
<comment type="caution">
    <text evidence="1">The sequence shown here is derived from an EMBL/GenBank/DDBJ whole genome shotgun (WGS) entry which is preliminary data.</text>
</comment>
<dbReference type="EMBL" id="LGTZ01000634">
    <property type="protein sequence ID" value="OJD24101.1"/>
    <property type="molecule type" value="Genomic_DNA"/>
</dbReference>
<sequence length="139" mass="13941">MYPEYVTVSVGHASPPALVTSAAAGGAGDVGPGSTWDPPGQAEVAQGKLKIAGRSMRGGAGYPKTGRVQGHRDRGITGVGVLRVFQDPRSSWLMVAAGASTSANPTLTALPVLVCLVECPGSGGLASGRSSALKKEKKA</sequence>
<protein>
    <submittedName>
        <fullName evidence="1">Uncharacterized protein</fullName>
    </submittedName>
</protein>
<accession>A0A1J9R8X9</accession>
<dbReference type="AlphaFoldDB" id="A0A1J9R8X9"/>
<evidence type="ECO:0000313" key="1">
    <source>
        <dbReference type="EMBL" id="OJD24101.1"/>
    </source>
</evidence>
<dbReference type="Proteomes" id="UP000242791">
    <property type="component" value="Unassembled WGS sequence"/>
</dbReference>
<reference evidence="1 2" key="1">
    <citation type="submission" date="2015-08" db="EMBL/GenBank/DDBJ databases">
        <title>Emmonsia species relationships and genome sequence.</title>
        <authorList>
            <person name="Cuomo C.A."/>
            <person name="Schwartz I.S."/>
            <person name="Kenyon C."/>
            <person name="De Hoog G.S."/>
            <person name="Govender N.P."/>
            <person name="Botha A."/>
            <person name="Moreno L."/>
            <person name="De Vries M."/>
            <person name="Munoz J.F."/>
            <person name="Stielow J.B."/>
        </authorList>
    </citation>
    <scope>NUCLEOTIDE SEQUENCE [LARGE SCALE GENOMIC DNA]</scope>
    <source>
        <strain evidence="1 2">EI222</strain>
    </source>
</reference>
<dbReference type="VEuPathDB" id="FungiDB:ACJ73_04537"/>
<gene>
    <name evidence="1" type="ORF">ACJ73_04537</name>
</gene>
<keyword evidence="2" id="KW-1185">Reference proteome</keyword>
<proteinExistence type="predicted"/>